<evidence type="ECO:0000256" key="4">
    <source>
        <dbReference type="RuleBase" id="RU003719"/>
    </source>
</evidence>
<dbReference type="RefSeq" id="WP_184862227.1">
    <property type="nucleotide sequence ID" value="NZ_JACHLK010000012.1"/>
</dbReference>
<proteinExistence type="inferred from homology"/>
<dbReference type="PROSITE" id="PS00670">
    <property type="entry name" value="D_2_HYDROXYACID_DH_2"/>
    <property type="match status" value="1"/>
</dbReference>
<dbReference type="InterPro" id="IPR029753">
    <property type="entry name" value="D-isomer_DH_CS"/>
</dbReference>
<evidence type="ECO:0000259" key="6">
    <source>
        <dbReference type="Pfam" id="PF02826"/>
    </source>
</evidence>
<dbReference type="PANTHER" id="PTHR42789">
    <property type="entry name" value="D-ISOMER SPECIFIC 2-HYDROXYACID DEHYDROGENASE FAMILY PROTEIN (AFU_ORTHOLOGUE AFUA_6G10090)"/>
    <property type="match status" value="1"/>
</dbReference>
<sequence>MTFQIFVTAPRLAPAGLALLQQQGCSVHFLDDANSSAEVLARMAATPFDAVVSRTVDLPAAAIAACPSLRVISKHGVGVSNIAVEAATRQGVPVYVTPGANAASVAELTIGLMLSAARRIVRLDGELRAGRWTRAQDGLQLAGRRLGLLGFGQVGQRVARVAQALGMQVHAFDPALQGPSPVPGVQLHGALAPLLAVSDVLSLHVPLNAATRGLIDGATLDQLPPGALLVNTARGEVVDEAALIARLADGRLAGAGLDTMATEPLPAGHALAQLPTVVLTPHVGGSTAAALDAMAEGAARNVLGYLQGQPPDVRSCVNPQVLSTLSLPV</sequence>
<dbReference type="FunFam" id="3.40.50.720:FF:000203">
    <property type="entry name" value="D-3-phosphoglycerate dehydrogenase (SerA)"/>
    <property type="match status" value="1"/>
</dbReference>
<keyword evidence="8" id="KW-1185">Reference proteome</keyword>
<dbReference type="Pfam" id="PF00389">
    <property type="entry name" value="2-Hacid_dh"/>
    <property type="match status" value="1"/>
</dbReference>
<dbReference type="EC" id="1.1.1.95" evidence="7"/>
<evidence type="ECO:0000313" key="8">
    <source>
        <dbReference type="Proteomes" id="UP000575083"/>
    </source>
</evidence>
<evidence type="ECO:0000313" key="7">
    <source>
        <dbReference type="EMBL" id="MBB6562338.1"/>
    </source>
</evidence>
<keyword evidence="2 4" id="KW-0560">Oxidoreductase</keyword>
<comment type="similarity">
    <text evidence="1 4">Belongs to the D-isomer specific 2-hydroxyacid dehydrogenase family.</text>
</comment>
<dbReference type="InterPro" id="IPR050857">
    <property type="entry name" value="D-2-hydroxyacid_DH"/>
</dbReference>
<organism evidence="7 8">
    <name type="scientific">Acidovorax soli</name>
    <dbReference type="NCBI Taxonomy" id="592050"/>
    <lineage>
        <taxon>Bacteria</taxon>
        <taxon>Pseudomonadati</taxon>
        <taxon>Pseudomonadota</taxon>
        <taxon>Betaproteobacteria</taxon>
        <taxon>Burkholderiales</taxon>
        <taxon>Comamonadaceae</taxon>
        <taxon>Acidovorax</taxon>
    </lineage>
</organism>
<comment type="caution">
    <text evidence="7">The sequence shown here is derived from an EMBL/GenBank/DDBJ whole genome shotgun (WGS) entry which is preliminary data.</text>
</comment>
<gene>
    <name evidence="7" type="ORF">HNP48_005048</name>
</gene>
<evidence type="ECO:0000259" key="5">
    <source>
        <dbReference type="Pfam" id="PF00389"/>
    </source>
</evidence>
<evidence type="ECO:0000256" key="3">
    <source>
        <dbReference type="ARBA" id="ARBA00023027"/>
    </source>
</evidence>
<name>A0A7X0PI24_9BURK</name>
<dbReference type="EMBL" id="JACHLK010000012">
    <property type="protein sequence ID" value="MBB6562338.1"/>
    <property type="molecule type" value="Genomic_DNA"/>
</dbReference>
<dbReference type="PROSITE" id="PS00671">
    <property type="entry name" value="D_2_HYDROXYACID_DH_3"/>
    <property type="match status" value="1"/>
</dbReference>
<dbReference type="Proteomes" id="UP000575083">
    <property type="component" value="Unassembled WGS sequence"/>
</dbReference>
<dbReference type="InterPro" id="IPR006139">
    <property type="entry name" value="D-isomer_2_OHA_DH_cat_dom"/>
</dbReference>
<dbReference type="InterPro" id="IPR006140">
    <property type="entry name" value="D-isomer_DH_NAD-bd"/>
</dbReference>
<dbReference type="CDD" id="cd12173">
    <property type="entry name" value="PGDH_4"/>
    <property type="match status" value="1"/>
</dbReference>
<dbReference type="AlphaFoldDB" id="A0A7X0PI24"/>
<dbReference type="Pfam" id="PF02826">
    <property type="entry name" value="2-Hacid_dh_C"/>
    <property type="match status" value="1"/>
</dbReference>
<dbReference type="Gene3D" id="3.40.50.720">
    <property type="entry name" value="NAD(P)-binding Rossmann-like Domain"/>
    <property type="match status" value="2"/>
</dbReference>
<dbReference type="SUPFAM" id="SSF51735">
    <property type="entry name" value="NAD(P)-binding Rossmann-fold domains"/>
    <property type="match status" value="1"/>
</dbReference>
<feature type="domain" description="D-isomer specific 2-hydroxyacid dehydrogenase catalytic" evidence="5">
    <location>
        <begin position="11"/>
        <end position="312"/>
    </location>
</feature>
<evidence type="ECO:0000256" key="2">
    <source>
        <dbReference type="ARBA" id="ARBA00023002"/>
    </source>
</evidence>
<dbReference type="SUPFAM" id="SSF52283">
    <property type="entry name" value="Formate/glycerate dehydrogenase catalytic domain-like"/>
    <property type="match status" value="1"/>
</dbReference>
<feature type="domain" description="D-isomer specific 2-hydroxyacid dehydrogenase NAD-binding" evidence="6">
    <location>
        <begin position="110"/>
        <end position="284"/>
    </location>
</feature>
<dbReference type="PANTHER" id="PTHR42789:SF1">
    <property type="entry name" value="D-ISOMER SPECIFIC 2-HYDROXYACID DEHYDROGENASE FAMILY PROTEIN (AFU_ORTHOLOGUE AFUA_6G10090)"/>
    <property type="match status" value="1"/>
</dbReference>
<keyword evidence="3" id="KW-0520">NAD</keyword>
<reference evidence="7 8" key="1">
    <citation type="submission" date="2020-08" db="EMBL/GenBank/DDBJ databases">
        <title>Functional genomics of gut bacteria from endangered species of beetles.</title>
        <authorList>
            <person name="Carlos-Shanley C."/>
        </authorList>
    </citation>
    <scope>NUCLEOTIDE SEQUENCE [LARGE SCALE GENOMIC DNA]</scope>
    <source>
        <strain evidence="7 8">S00198</strain>
    </source>
</reference>
<dbReference type="GO" id="GO:0051287">
    <property type="term" value="F:NAD binding"/>
    <property type="evidence" value="ECO:0007669"/>
    <property type="project" value="InterPro"/>
</dbReference>
<accession>A0A7X0PI24</accession>
<protein>
    <submittedName>
        <fullName evidence="7">D-3-phosphoglycerate dehydrogenase</fullName>
        <ecNumber evidence="7">1.1.1.95</ecNumber>
    </submittedName>
</protein>
<evidence type="ECO:0000256" key="1">
    <source>
        <dbReference type="ARBA" id="ARBA00005854"/>
    </source>
</evidence>
<dbReference type="GO" id="GO:0004617">
    <property type="term" value="F:phosphoglycerate dehydrogenase activity"/>
    <property type="evidence" value="ECO:0007669"/>
    <property type="project" value="UniProtKB-EC"/>
</dbReference>
<dbReference type="InterPro" id="IPR036291">
    <property type="entry name" value="NAD(P)-bd_dom_sf"/>
</dbReference>